<dbReference type="Proteomes" id="UP000236291">
    <property type="component" value="Unassembled WGS sequence"/>
</dbReference>
<evidence type="ECO:0000313" key="1">
    <source>
        <dbReference type="EMBL" id="PNX78616.1"/>
    </source>
</evidence>
<comment type="caution">
    <text evidence="1">The sequence shown here is derived from an EMBL/GenBank/DDBJ whole genome shotgun (WGS) entry which is preliminary data.</text>
</comment>
<dbReference type="EMBL" id="ASHM01034427">
    <property type="protein sequence ID" value="PNX78616.1"/>
    <property type="molecule type" value="Genomic_DNA"/>
</dbReference>
<dbReference type="AlphaFoldDB" id="A0A2K3LJB4"/>
<name>A0A2K3LJB4_TRIPR</name>
<reference evidence="1 2" key="1">
    <citation type="journal article" date="2014" name="Am. J. Bot.">
        <title>Genome assembly and annotation for red clover (Trifolium pratense; Fabaceae).</title>
        <authorList>
            <person name="Istvanek J."/>
            <person name="Jaros M."/>
            <person name="Krenek A."/>
            <person name="Repkova J."/>
        </authorList>
    </citation>
    <scope>NUCLEOTIDE SEQUENCE [LARGE SCALE GENOMIC DNA]</scope>
    <source>
        <strain evidence="2">cv. Tatra</strain>
        <tissue evidence="1">Young leaves</tissue>
    </source>
</reference>
<gene>
    <name evidence="1" type="ORF">L195_g034594</name>
</gene>
<sequence>MRGQPVDHPHWTQEQVYNPLLATYIDTTGVVYSSWLGRQDVEHKVEDAQE</sequence>
<proteinExistence type="predicted"/>
<reference evidence="1 2" key="2">
    <citation type="journal article" date="2017" name="Front. Plant Sci.">
        <title>Gene Classification and Mining of Molecular Markers Useful in Red Clover (Trifolium pratense) Breeding.</title>
        <authorList>
            <person name="Istvanek J."/>
            <person name="Dluhosova J."/>
            <person name="Dluhos P."/>
            <person name="Patkova L."/>
            <person name="Nedelnik J."/>
            <person name="Repkova J."/>
        </authorList>
    </citation>
    <scope>NUCLEOTIDE SEQUENCE [LARGE SCALE GENOMIC DNA]</scope>
    <source>
        <strain evidence="2">cv. Tatra</strain>
        <tissue evidence="1">Young leaves</tissue>
    </source>
</reference>
<evidence type="ECO:0000313" key="2">
    <source>
        <dbReference type="Proteomes" id="UP000236291"/>
    </source>
</evidence>
<protein>
    <submittedName>
        <fullName evidence="1">Uncharacterized protein</fullName>
    </submittedName>
</protein>
<organism evidence="1 2">
    <name type="scientific">Trifolium pratense</name>
    <name type="common">Red clover</name>
    <dbReference type="NCBI Taxonomy" id="57577"/>
    <lineage>
        <taxon>Eukaryota</taxon>
        <taxon>Viridiplantae</taxon>
        <taxon>Streptophyta</taxon>
        <taxon>Embryophyta</taxon>
        <taxon>Tracheophyta</taxon>
        <taxon>Spermatophyta</taxon>
        <taxon>Magnoliopsida</taxon>
        <taxon>eudicotyledons</taxon>
        <taxon>Gunneridae</taxon>
        <taxon>Pentapetalae</taxon>
        <taxon>rosids</taxon>
        <taxon>fabids</taxon>
        <taxon>Fabales</taxon>
        <taxon>Fabaceae</taxon>
        <taxon>Papilionoideae</taxon>
        <taxon>50 kb inversion clade</taxon>
        <taxon>NPAAA clade</taxon>
        <taxon>Hologalegina</taxon>
        <taxon>IRL clade</taxon>
        <taxon>Trifolieae</taxon>
        <taxon>Trifolium</taxon>
    </lineage>
</organism>
<accession>A0A2K3LJB4</accession>